<reference evidence="1 3" key="2">
    <citation type="submission" date="2018-03" db="EMBL/GenBank/DDBJ databases">
        <title>Genomic Encyclopedia of Archaeal and Bacterial Type Strains, Phase II (KMG-II): from individual species to whole genera.</title>
        <authorList>
            <person name="Goeker M."/>
        </authorList>
    </citation>
    <scope>NUCLEOTIDE SEQUENCE [LARGE SCALE GENOMIC DNA]</scope>
    <source>
        <strain evidence="1 3">DSM 25227</strain>
    </source>
</reference>
<dbReference type="Proteomes" id="UP000251571">
    <property type="component" value="Unassembled WGS sequence"/>
</dbReference>
<dbReference type="Proteomes" id="UP000245839">
    <property type="component" value="Unassembled WGS sequence"/>
</dbReference>
<proteinExistence type="predicted"/>
<name>A0A2Y9A3C0_9RHOB</name>
<gene>
    <name evidence="1" type="ORF">BCF38_101467</name>
    <name evidence="2" type="ORF">SAMN05421539_101467</name>
</gene>
<keyword evidence="3" id="KW-1185">Reference proteome</keyword>
<evidence type="ECO:0000313" key="1">
    <source>
        <dbReference type="EMBL" id="PWJ22058.1"/>
    </source>
</evidence>
<evidence type="ECO:0000313" key="4">
    <source>
        <dbReference type="Proteomes" id="UP000251571"/>
    </source>
</evidence>
<organism evidence="2 4">
    <name type="scientific">Jannaschia seohaensis</name>
    <dbReference type="NCBI Taxonomy" id="475081"/>
    <lineage>
        <taxon>Bacteria</taxon>
        <taxon>Pseudomonadati</taxon>
        <taxon>Pseudomonadota</taxon>
        <taxon>Alphaproteobacteria</taxon>
        <taxon>Rhodobacterales</taxon>
        <taxon>Roseobacteraceae</taxon>
        <taxon>Jannaschia</taxon>
    </lineage>
</organism>
<reference evidence="2 4" key="1">
    <citation type="submission" date="2016-10" db="EMBL/GenBank/DDBJ databases">
        <authorList>
            <person name="Cai Z."/>
        </authorList>
    </citation>
    <scope>NUCLEOTIDE SEQUENCE [LARGE SCALE GENOMIC DNA]</scope>
    <source>
        <strain evidence="2 4">DSM 25227</strain>
    </source>
</reference>
<protein>
    <submittedName>
        <fullName evidence="2">Uncharacterized protein</fullName>
    </submittedName>
</protein>
<sequence>MTLCVFDRTAFRSFFRSNLERAFDLTWIAPVEEHFLGEVLTTVGQRSAMERVAWALARILQRGRMLGLVE</sequence>
<evidence type="ECO:0000313" key="2">
    <source>
        <dbReference type="EMBL" id="SSA38336.1"/>
    </source>
</evidence>
<evidence type="ECO:0000313" key="3">
    <source>
        <dbReference type="Proteomes" id="UP000245839"/>
    </source>
</evidence>
<dbReference type="EMBL" id="QGDJ01000001">
    <property type="protein sequence ID" value="PWJ22058.1"/>
    <property type="molecule type" value="Genomic_DNA"/>
</dbReference>
<accession>A0A2Y9A3C0</accession>
<dbReference type="EMBL" id="UETC01000001">
    <property type="protein sequence ID" value="SSA38336.1"/>
    <property type="molecule type" value="Genomic_DNA"/>
</dbReference>
<dbReference type="AlphaFoldDB" id="A0A2Y9A3C0"/>